<organism evidence="2 3">
    <name type="scientific">Desulfarculus baarsii (strain ATCC 33931 / DSM 2075 / LMG 7858 / VKM B-1802 / 2st14)</name>
    <dbReference type="NCBI Taxonomy" id="644282"/>
    <lineage>
        <taxon>Bacteria</taxon>
        <taxon>Pseudomonadati</taxon>
        <taxon>Thermodesulfobacteriota</taxon>
        <taxon>Desulfarculia</taxon>
        <taxon>Desulfarculales</taxon>
        <taxon>Desulfarculaceae</taxon>
        <taxon>Desulfarculus</taxon>
    </lineage>
</organism>
<dbReference type="AlphaFoldDB" id="E1QJG2"/>
<accession>E1QJG2</accession>
<protein>
    <recommendedName>
        <fullName evidence="1">Spore protein YkvP/CgeB glycosyl transferase-like domain-containing protein</fullName>
    </recommendedName>
</protein>
<keyword evidence="3" id="KW-1185">Reference proteome</keyword>
<dbReference type="Proteomes" id="UP000009047">
    <property type="component" value="Chromosome"/>
</dbReference>
<dbReference type="eggNOG" id="COG0457">
    <property type="taxonomic scope" value="Bacteria"/>
</dbReference>
<proteinExistence type="predicted"/>
<feature type="domain" description="Spore protein YkvP/CgeB glycosyl transferase-like" evidence="1">
    <location>
        <begin position="164"/>
        <end position="289"/>
    </location>
</feature>
<dbReference type="SUPFAM" id="SSF53756">
    <property type="entry name" value="UDP-Glycosyltransferase/glycogen phosphorylase"/>
    <property type="match status" value="1"/>
</dbReference>
<sequence>MLIFLLGSQDFAAPLSELGHEVVRCAPDPAADIPVQGPDPDWLSVANRAAQMGLRPDAVLVCDDVGFRNLPVGLGQSEAVTACYLVDAPLNEFWQQPYARLFDVALFDQPAQAARAVSEGVNAHWLPLGVEPKRYESNMLAREEKAACFVGVVDPRVRPKRSAVLDRVRRRVELRVQGGRQGKWFATADAAYMYKTHRVVINENLFPGLTTRPLEVMAAGGFLLSEAAPGVMDRHFADFEHLLYYDHDNLDQRLSLALGDDGLRRRCMRAGREAVLGAHTLAHRADQLAKQLKHALEDTERLAKRPDHGQAIGLEGQALLMSALRWPGKDGRRRLLRAAARLRQANDAGVVGLPTIRAAAVAEMALGRHDAALGLLRQAMEHGAPCDALALTIFEKQHAGVVTQNPGLHQLVQRHPGLAGRDGEASFHLAAAALLADHGRGMSAGFNKARSPQPCWDALEHLLEATRLDPTLEPAWRLGGDILLDNGAPCEASMFYEKAWQLSPRRQTMERLALARQRGYLA</sequence>
<dbReference type="RefSeq" id="WP_013259144.1">
    <property type="nucleotide sequence ID" value="NC_014365.1"/>
</dbReference>
<name>E1QJG2_DESB2</name>
<evidence type="ECO:0000313" key="3">
    <source>
        <dbReference type="Proteomes" id="UP000009047"/>
    </source>
</evidence>
<evidence type="ECO:0000313" key="2">
    <source>
        <dbReference type="EMBL" id="ADK85705.1"/>
    </source>
</evidence>
<dbReference type="SUPFAM" id="SSF48452">
    <property type="entry name" value="TPR-like"/>
    <property type="match status" value="1"/>
</dbReference>
<dbReference type="eggNOG" id="COG4641">
    <property type="taxonomic scope" value="Bacteria"/>
</dbReference>
<dbReference type="Gene3D" id="1.25.40.10">
    <property type="entry name" value="Tetratricopeptide repeat domain"/>
    <property type="match status" value="1"/>
</dbReference>
<dbReference type="InterPro" id="IPR011990">
    <property type="entry name" value="TPR-like_helical_dom_sf"/>
</dbReference>
<dbReference type="KEGG" id="dbr:Deba_2343"/>
<dbReference type="HOGENOM" id="CLU_521498_0_0_7"/>
<reference evidence="2 3" key="1">
    <citation type="journal article" date="2010" name="Stand. Genomic Sci.">
        <title>Complete genome sequence of Desulfarculus baarsii type strain (2st14).</title>
        <authorList>
            <person name="Sun H."/>
            <person name="Spring S."/>
            <person name="Lapidus A."/>
            <person name="Davenport K."/>
            <person name="Del Rio T.G."/>
            <person name="Tice H."/>
            <person name="Nolan M."/>
            <person name="Copeland A."/>
            <person name="Cheng J.F."/>
            <person name="Lucas S."/>
            <person name="Tapia R."/>
            <person name="Goodwin L."/>
            <person name="Pitluck S."/>
            <person name="Ivanova N."/>
            <person name="Pagani I."/>
            <person name="Mavromatis K."/>
            <person name="Ovchinnikova G."/>
            <person name="Pati A."/>
            <person name="Chen A."/>
            <person name="Palaniappan K."/>
            <person name="Hauser L."/>
            <person name="Chang Y.J."/>
            <person name="Jeffries C.D."/>
            <person name="Detter J.C."/>
            <person name="Han C."/>
            <person name="Rohde M."/>
            <person name="Brambilla E."/>
            <person name="Goker M."/>
            <person name="Woyke T."/>
            <person name="Bristow J."/>
            <person name="Eisen J.A."/>
            <person name="Markowitz V."/>
            <person name="Hugenholtz P."/>
            <person name="Kyrpides N.C."/>
            <person name="Klenk H.P."/>
            <person name="Land M."/>
        </authorList>
    </citation>
    <scope>NUCLEOTIDE SEQUENCE [LARGE SCALE GENOMIC DNA]</scope>
    <source>
        <strain evidence="3">ATCC 33931 / DSM 2075 / LMG 7858 / VKM B-1802 / 2st14</strain>
    </source>
</reference>
<dbReference type="STRING" id="644282.Deba_2343"/>
<gene>
    <name evidence="2" type="ordered locus">Deba_2343</name>
</gene>
<dbReference type="InterPro" id="IPR055259">
    <property type="entry name" value="YkvP/CgeB_Glyco_trans-like"/>
</dbReference>
<evidence type="ECO:0000259" key="1">
    <source>
        <dbReference type="Pfam" id="PF13524"/>
    </source>
</evidence>
<dbReference type="Pfam" id="PF13524">
    <property type="entry name" value="Glyco_trans_1_2"/>
    <property type="match status" value="1"/>
</dbReference>
<dbReference type="OrthoDB" id="5505501at2"/>
<dbReference type="EMBL" id="CP002085">
    <property type="protein sequence ID" value="ADK85705.1"/>
    <property type="molecule type" value="Genomic_DNA"/>
</dbReference>